<dbReference type="InterPro" id="IPR058240">
    <property type="entry name" value="rSAM_sf"/>
</dbReference>
<dbReference type="PANTHER" id="PTHR11228:SF34">
    <property type="entry name" value="TUNGSTEN-CONTAINING ALDEHYDE FERREDOXIN OXIDOREDUCTASE COFACTOR MODIFYING PROTEIN"/>
    <property type="match status" value="1"/>
</dbReference>
<evidence type="ECO:0000256" key="1">
    <source>
        <dbReference type="ARBA" id="ARBA00001966"/>
    </source>
</evidence>
<evidence type="ECO:0000313" key="8">
    <source>
        <dbReference type="Proteomes" id="UP001320148"/>
    </source>
</evidence>
<proteinExistence type="predicted"/>
<dbReference type="EMBL" id="AP024488">
    <property type="protein sequence ID" value="BCS95678.1"/>
    <property type="molecule type" value="Genomic_DNA"/>
</dbReference>
<dbReference type="InterPro" id="IPR013785">
    <property type="entry name" value="Aldolase_TIM"/>
</dbReference>
<evidence type="ECO:0000313" key="7">
    <source>
        <dbReference type="EMBL" id="BCS95678.1"/>
    </source>
</evidence>
<keyword evidence="5" id="KW-0411">Iron-sulfur</keyword>
<dbReference type="PANTHER" id="PTHR11228">
    <property type="entry name" value="RADICAL SAM DOMAIN PROTEIN"/>
    <property type="match status" value="1"/>
</dbReference>
<dbReference type="SFLD" id="SFLDS00029">
    <property type="entry name" value="Radical_SAM"/>
    <property type="match status" value="1"/>
</dbReference>
<dbReference type="Proteomes" id="UP001320148">
    <property type="component" value="Chromosome"/>
</dbReference>
<accession>A0ABM7PES7</accession>
<evidence type="ECO:0000256" key="3">
    <source>
        <dbReference type="ARBA" id="ARBA00022723"/>
    </source>
</evidence>
<keyword evidence="3" id="KW-0479">Metal-binding</keyword>
<evidence type="ECO:0000256" key="4">
    <source>
        <dbReference type="ARBA" id="ARBA00023004"/>
    </source>
</evidence>
<dbReference type="Pfam" id="PF04055">
    <property type="entry name" value="Radical_SAM"/>
    <property type="match status" value="1"/>
</dbReference>
<gene>
    <name evidence="7" type="ORF">DSLASN_13100</name>
</gene>
<keyword evidence="8" id="KW-1185">Reference proteome</keyword>
<reference evidence="7 8" key="1">
    <citation type="submission" date="2021-02" db="EMBL/GenBank/DDBJ databases">
        <title>Complete genome of Desulfoluna sp. strain ASN36.</title>
        <authorList>
            <person name="Takahashi A."/>
            <person name="Kojima H."/>
            <person name="Fukui M."/>
        </authorList>
    </citation>
    <scope>NUCLEOTIDE SEQUENCE [LARGE SCALE GENOMIC DNA]</scope>
    <source>
        <strain evidence="7 8">ASN36</strain>
    </source>
</reference>
<organism evidence="7 8">
    <name type="scientific">Desulfoluna limicola</name>
    <dbReference type="NCBI Taxonomy" id="2810562"/>
    <lineage>
        <taxon>Bacteria</taxon>
        <taxon>Pseudomonadati</taxon>
        <taxon>Thermodesulfobacteriota</taxon>
        <taxon>Desulfobacteria</taxon>
        <taxon>Desulfobacterales</taxon>
        <taxon>Desulfolunaceae</taxon>
        <taxon>Desulfoluna</taxon>
    </lineage>
</organism>
<evidence type="ECO:0000256" key="5">
    <source>
        <dbReference type="ARBA" id="ARBA00023014"/>
    </source>
</evidence>
<dbReference type="Gene3D" id="3.20.20.70">
    <property type="entry name" value="Aldolase class I"/>
    <property type="match status" value="1"/>
</dbReference>
<dbReference type="SFLD" id="SFLDG01067">
    <property type="entry name" value="SPASM/twitch_domain_containing"/>
    <property type="match status" value="1"/>
</dbReference>
<comment type="cofactor">
    <cofactor evidence="1">
        <name>[4Fe-4S] cluster</name>
        <dbReference type="ChEBI" id="CHEBI:49883"/>
    </cofactor>
</comment>
<dbReference type="InterPro" id="IPR050377">
    <property type="entry name" value="Radical_SAM_PqqE_MftC-like"/>
</dbReference>
<keyword evidence="4" id="KW-0408">Iron</keyword>
<dbReference type="RefSeq" id="WP_236891960.1">
    <property type="nucleotide sequence ID" value="NZ_AP024488.1"/>
</dbReference>
<dbReference type="InterPro" id="IPR007197">
    <property type="entry name" value="rSAM"/>
</dbReference>
<sequence>MLTGIHILMTYKCNLECDHCFLYSGPGAQGTMTLAQIRSVLDEARKIGSVEWIYFEGGEPFLFYPSLIEGVRLATTMGFKVGVVTNAYGAVSDEDADIWLRPLSDLGVSTLSISNDSFHYGEGESPAKRGLAAAERLGIPTASISIAKPFVESKPGEGQDKGAPVIGGGAMFKGRAVDKLTAGLPRRPAHELITCPHEELVTPSRVHVDSYGHVHLCQGVSLGTMWQRPLSELVTEYDAGSHPISGPLAKGGPYLLARQYDVTPEEGGYVDECHFCYLVRRSLMARFPETLAPRQVYGCEEN</sequence>
<feature type="domain" description="Radical SAM core" evidence="6">
    <location>
        <begin position="8"/>
        <end position="119"/>
    </location>
</feature>
<keyword evidence="2" id="KW-0949">S-adenosyl-L-methionine</keyword>
<evidence type="ECO:0000259" key="6">
    <source>
        <dbReference type="Pfam" id="PF04055"/>
    </source>
</evidence>
<name>A0ABM7PES7_9BACT</name>
<protein>
    <submittedName>
        <fullName evidence="7">Radical SAM protein</fullName>
    </submittedName>
</protein>
<dbReference type="SUPFAM" id="SSF102114">
    <property type="entry name" value="Radical SAM enzymes"/>
    <property type="match status" value="1"/>
</dbReference>
<evidence type="ECO:0000256" key="2">
    <source>
        <dbReference type="ARBA" id="ARBA00022691"/>
    </source>
</evidence>
<dbReference type="CDD" id="cd01335">
    <property type="entry name" value="Radical_SAM"/>
    <property type="match status" value="1"/>
</dbReference>